<feature type="transmembrane region" description="Helical" evidence="4">
    <location>
        <begin position="287"/>
        <end position="306"/>
    </location>
</feature>
<evidence type="ECO:0000256" key="3">
    <source>
        <dbReference type="ARBA" id="ARBA00023136"/>
    </source>
</evidence>
<feature type="transmembrane region" description="Helical" evidence="4">
    <location>
        <begin position="253"/>
        <end position="275"/>
    </location>
</feature>
<reference evidence="5 6" key="1">
    <citation type="journal article" date="2000" name="Arch. Microbiol.">
        <title>Rhodobaca bogoriensis gen. nov. and sp. nov., an alkaliphilic purple nonsulfur bacterium from African Rift Valley soda lakes.</title>
        <authorList>
            <person name="Milford A.D."/>
            <person name="Achenbach L.A."/>
            <person name="Jung D.O."/>
            <person name="Madigan M.T."/>
        </authorList>
    </citation>
    <scope>NUCLEOTIDE SEQUENCE [LARGE SCALE GENOMIC DNA]</scope>
    <source>
        <strain evidence="5 6">2376</strain>
    </source>
</reference>
<evidence type="ECO:0000256" key="2">
    <source>
        <dbReference type="ARBA" id="ARBA00022989"/>
    </source>
</evidence>
<comment type="caution">
    <text evidence="5">The sequence shown here is derived from an EMBL/GenBank/DDBJ whole genome shotgun (WGS) entry which is preliminary data.</text>
</comment>
<keyword evidence="2 4" id="KW-1133">Transmembrane helix</keyword>
<dbReference type="InterPro" id="IPR011701">
    <property type="entry name" value="MFS"/>
</dbReference>
<dbReference type="Gene3D" id="1.20.1250.20">
    <property type="entry name" value="MFS general substrate transporter like domains"/>
    <property type="match status" value="1"/>
</dbReference>
<dbReference type="Proteomes" id="UP000529417">
    <property type="component" value="Unassembled WGS sequence"/>
</dbReference>
<accession>A0A7Z0I1F1</accession>
<dbReference type="RefSeq" id="WP_179906585.1">
    <property type="nucleotide sequence ID" value="NZ_JACBXS010000025.1"/>
</dbReference>
<evidence type="ECO:0000256" key="4">
    <source>
        <dbReference type="SAM" id="Phobius"/>
    </source>
</evidence>
<dbReference type="GO" id="GO:0022857">
    <property type="term" value="F:transmembrane transporter activity"/>
    <property type="evidence" value="ECO:0007669"/>
    <property type="project" value="InterPro"/>
</dbReference>
<keyword evidence="6" id="KW-1185">Reference proteome</keyword>
<feature type="transmembrane region" description="Helical" evidence="4">
    <location>
        <begin position="200"/>
        <end position="223"/>
    </location>
</feature>
<feature type="transmembrane region" description="Helical" evidence="4">
    <location>
        <begin position="344"/>
        <end position="361"/>
    </location>
</feature>
<gene>
    <name evidence="5" type="ORF">HUK65_12350</name>
</gene>
<dbReference type="Pfam" id="PF07690">
    <property type="entry name" value="MFS_1"/>
    <property type="match status" value="1"/>
</dbReference>
<dbReference type="AlphaFoldDB" id="A0A7Z0I1F1"/>
<dbReference type="EMBL" id="JACBXS010000025">
    <property type="protein sequence ID" value="NYS25784.1"/>
    <property type="molecule type" value="Genomic_DNA"/>
</dbReference>
<feature type="transmembrane region" description="Helical" evidence="4">
    <location>
        <begin position="106"/>
        <end position="126"/>
    </location>
</feature>
<feature type="transmembrane region" description="Helical" evidence="4">
    <location>
        <begin position="172"/>
        <end position="194"/>
    </location>
</feature>
<dbReference type="InterPro" id="IPR036259">
    <property type="entry name" value="MFS_trans_sf"/>
</dbReference>
<evidence type="ECO:0000313" key="5">
    <source>
        <dbReference type="EMBL" id="NYS25784.1"/>
    </source>
</evidence>
<keyword evidence="1 4" id="KW-0812">Transmembrane</keyword>
<keyword evidence="3 4" id="KW-0472">Membrane</keyword>
<dbReference type="InterPro" id="IPR052528">
    <property type="entry name" value="Sugar_transport-like"/>
</dbReference>
<feature type="transmembrane region" description="Helical" evidence="4">
    <location>
        <begin position="318"/>
        <end position="338"/>
    </location>
</feature>
<protein>
    <submittedName>
        <fullName evidence="5">MFS transporter</fullName>
    </submittedName>
</protein>
<sequence>MPEPRAAVRLAYETLAAEDDGRVCRDISDEACNAQPQNFLRHAGALGLSKAADGLSDPKLVLSWLMTHLGAPAALVGLLVPIREAGSLLPQLFTAARIRAMARRKWAWAGAALGQGAGAAIILLAALLLEGLAAGLVILAGLAVLALSRSVASVAYKDVLGKTIDKGQRGTVTGLAASWSSVVVIGFALVLIVFSEARFAVVLGALALAAGAWVLAGVIFAGLAEDAGASDGGANGWQAAIANLRYLREDPQLARFITARGLLTATALAPPWLVVLAAGEAGAALEGLGTLVLASALAGLLSGYVWGRLADRSSRRVLIWTGISGAAGMALTLGFWAMGLAGTLWAMPLALFWIMVAHQGVRLGRSTYLVDMVGAERRAVYTAIANTVIGVILLASGVFGAIAGAFGAQVTLALFAAMALAGAWVAYGLKELGAE</sequence>
<dbReference type="PANTHER" id="PTHR23526:SF2">
    <property type="entry name" value="MAJOR FACILITATOR SUPERFAMILY (MFS) PROFILE DOMAIN-CONTAINING PROTEIN"/>
    <property type="match status" value="1"/>
</dbReference>
<name>A0A7Z0I1F1_9RHOB</name>
<evidence type="ECO:0000256" key="1">
    <source>
        <dbReference type="ARBA" id="ARBA00022692"/>
    </source>
</evidence>
<feature type="transmembrane region" description="Helical" evidence="4">
    <location>
        <begin position="381"/>
        <end position="406"/>
    </location>
</feature>
<organism evidence="5 6">
    <name type="scientific">Rhabdonatronobacter sediminivivens</name>
    <dbReference type="NCBI Taxonomy" id="2743469"/>
    <lineage>
        <taxon>Bacteria</taxon>
        <taxon>Pseudomonadati</taxon>
        <taxon>Pseudomonadota</taxon>
        <taxon>Alphaproteobacteria</taxon>
        <taxon>Rhodobacterales</taxon>
        <taxon>Paracoccaceae</taxon>
        <taxon>Rhabdonatronobacter</taxon>
    </lineage>
</organism>
<feature type="transmembrane region" description="Helical" evidence="4">
    <location>
        <begin position="412"/>
        <end position="429"/>
    </location>
</feature>
<feature type="transmembrane region" description="Helical" evidence="4">
    <location>
        <begin position="132"/>
        <end position="152"/>
    </location>
</feature>
<evidence type="ECO:0000313" key="6">
    <source>
        <dbReference type="Proteomes" id="UP000529417"/>
    </source>
</evidence>
<dbReference type="SUPFAM" id="SSF103473">
    <property type="entry name" value="MFS general substrate transporter"/>
    <property type="match status" value="1"/>
</dbReference>
<dbReference type="PANTHER" id="PTHR23526">
    <property type="entry name" value="INTEGRAL MEMBRANE TRANSPORT PROTEIN-RELATED"/>
    <property type="match status" value="1"/>
</dbReference>
<proteinExistence type="predicted"/>